<evidence type="ECO:0000313" key="3">
    <source>
        <dbReference type="Proteomes" id="UP000245125"/>
    </source>
</evidence>
<dbReference type="Proteomes" id="UP000245125">
    <property type="component" value="Unassembled WGS sequence"/>
</dbReference>
<sequence>MICRQRTLLYLVPAIILTVGLGSAVLLYLTAENDKDSYLVYEAKVGYVHPMASEDSKIDRRDLRLYGGKANVPAHEFMHWFAGLWHGKSLAFTVACITIYISFGFFLVSYFLLSDPRI</sequence>
<organism evidence="2 3">
    <name type="scientific">Candidatus Sulfobium mesophilum</name>
    <dbReference type="NCBI Taxonomy" id="2016548"/>
    <lineage>
        <taxon>Bacteria</taxon>
        <taxon>Pseudomonadati</taxon>
        <taxon>Nitrospirota</taxon>
        <taxon>Nitrospiria</taxon>
        <taxon>Nitrospirales</taxon>
        <taxon>Nitrospiraceae</taxon>
        <taxon>Candidatus Sulfobium</taxon>
    </lineage>
</organism>
<keyword evidence="1" id="KW-1133">Transmembrane helix</keyword>
<proteinExistence type="predicted"/>
<feature type="transmembrane region" description="Helical" evidence="1">
    <location>
        <begin position="7"/>
        <end position="29"/>
    </location>
</feature>
<name>A0A2U3QKF2_9BACT</name>
<protein>
    <submittedName>
        <fullName evidence="2">Uncharacterized protein</fullName>
    </submittedName>
</protein>
<gene>
    <name evidence="2" type="ORF">NBG4_760016</name>
</gene>
<evidence type="ECO:0000256" key="1">
    <source>
        <dbReference type="SAM" id="Phobius"/>
    </source>
</evidence>
<accession>A0A2U3QKF2</accession>
<feature type="transmembrane region" description="Helical" evidence="1">
    <location>
        <begin position="90"/>
        <end position="113"/>
    </location>
</feature>
<evidence type="ECO:0000313" key="2">
    <source>
        <dbReference type="EMBL" id="SPQ01869.1"/>
    </source>
</evidence>
<dbReference type="OrthoDB" id="9008741at2"/>
<keyword evidence="1" id="KW-0812">Transmembrane</keyword>
<dbReference type="AlphaFoldDB" id="A0A2U3QKF2"/>
<keyword evidence="1" id="KW-0472">Membrane</keyword>
<reference evidence="3" key="1">
    <citation type="submission" date="2018-03" db="EMBL/GenBank/DDBJ databases">
        <authorList>
            <person name="Zecchin S."/>
        </authorList>
    </citation>
    <scope>NUCLEOTIDE SEQUENCE [LARGE SCALE GENOMIC DNA]</scope>
</reference>
<keyword evidence="3" id="KW-1185">Reference proteome</keyword>
<dbReference type="EMBL" id="OUUY01000126">
    <property type="protein sequence ID" value="SPQ01869.1"/>
    <property type="molecule type" value="Genomic_DNA"/>
</dbReference>